<reference evidence="3" key="1">
    <citation type="submission" date="2025-08" db="UniProtKB">
        <authorList>
            <consortium name="RefSeq"/>
        </authorList>
    </citation>
    <scope>IDENTIFICATION</scope>
</reference>
<dbReference type="CTD" id="344018"/>
<dbReference type="Gene3D" id="4.10.280.10">
    <property type="entry name" value="Helix-loop-helix DNA-binding domain"/>
    <property type="match status" value="1"/>
</dbReference>
<dbReference type="InterPro" id="IPR050283">
    <property type="entry name" value="E-box_TF_Regulators"/>
</dbReference>
<dbReference type="GO" id="GO:0000981">
    <property type="term" value="F:DNA-binding transcription factor activity, RNA polymerase II-specific"/>
    <property type="evidence" value="ECO:0007669"/>
    <property type="project" value="TreeGrafter"/>
</dbReference>
<dbReference type="AlphaFoldDB" id="A0A9W2Y098"/>
<dbReference type="PANTHER" id="PTHR23349:SF57">
    <property type="entry name" value="FACTOR IN THE GERMLINE ALPHA"/>
    <property type="match status" value="1"/>
</dbReference>
<dbReference type="Pfam" id="PF00010">
    <property type="entry name" value="HLH"/>
    <property type="match status" value="1"/>
</dbReference>
<dbReference type="RefSeq" id="XP_055367434.1">
    <property type="nucleotide sequence ID" value="XM_055511459.1"/>
</dbReference>
<dbReference type="GO" id="GO:0032502">
    <property type="term" value="P:developmental process"/>
    <property type="evidence" value="ECO:0007669"/>
    <property type="project" value="TreeGrafter"/>
</dbReference>
<dbReference type="PROSITE" id="PS50888">
    <property type="entry name" value="BHLH"/>
    <property type="match status" value="1"/>
</dbReference>
<dbReference type="GO" id="GO:0046983">
    <property type="term" value="F:protein dimerization activity"/>
    <property type="evidence" value="ECO:0007669"/>
    <property type="project" value="InterPro"/>
</dbReference>
<dbReference type="GeneID" id="114863238"/>
<dbReference type="OrthoDB" id="5976910at2759"/>
<proteinExistence type="predicted"/>
<feature type="domain" description="BHLH" evidence="1">
    <location>
        <begin position="55"/>
        <end position="107"/>
    </location>
</feature>
<name>A0A9W2Y098_BETSP</name>
<dbReference type="GO" id="GO:0000977">
    <property type="term" value="F:RNA polymerase II transcription regulatory region sequence-specific DNA binding"/>
    <property type="evidence" value="ECO:0007669"/>
    <property type="project" value="TreeGrafter"/>
</dbReference>
<dbReference type="SMART" id="SM00353">
    <property type="entry name" value="HLH"/>
    <property type="match status" value="1"/>
</dbReference>
<evidence type="ECO:0000313" key="2">
    <source>
        <dbReference type="Proteomes" id="UP000515150"/>
    </source>
</evidence>
<gene>
    <name evidence="3" type="primary">figla</name>
</gene>
<evidence type="ECO:0000259" key="1">
    <source>
        <dbReference type="PROSITE" id="PS50888"/>
    </source>
</evidence>
<dbReference type="Proteomes" id="UP000515150">
    <property type="component" value="Chromosome 9"/>
</dbReference>
<dbReference type="InterPro" id="IPR011598">
    <property type="entry name" value="bHLH_dom"/>
</dbReference>
<protein>
    <submittedName>
        <fullName evidence="3">Factor in the germline alpha isoform X1</fullName>
    </submittedName>
</protein>
<dbReference type="InterPro" id="IPR036638">
    <property type="entry name" value="HLH_DNA-bd_sf"/>
</dbReference>
<organism evidence="2 3">
    <name type="scientific">Betta splendens</name>
    <name type="common">Siamese fighting fish</name>
    <dbReference type="NCBI Taxonomy" id="158456"/>
    <lineage>
        <taxon>Eukaryota</taxon>
        <taxon>Metazoa</taxon>
        <taxon>Chordata</taxon>
        <taxon>Craniata</taxon>
        <taxon>Vertebrata</taxon>
        <taxon>Euteleostomi</taxon>
        <taxon>Actinopterygii</taxon>
        <taxon>Neopterygii</taxon>
        <taxon>Teleostei</taxon>
        <taxon>Neoteleostei</taxon>
        <taxon>Acanthomorphata</taxon>
        <taxon>Anabantaria</taxon>
        <taxon>Anabantiformes</taxon>
        <taxon>Anabantoidei</taxon>
        <taxon>Osphronemidae</taxon>
        <taxon>Betta</taxon>
    </lineage>
</organism>
<dbReference type="SUPFAM" id="SSF47459">
    <property type="entry name" value="HLH, helix-loop-helix DNA-binding domain"/>
    <property type="match status" value="1"/>
</dbReference>
<keyword evidence="2" id="KW-1185">Reference proteome</keyword>
<accession>A0A9W2Y098</accession>
<dbReference type="PANTHER" id="PTHR23349">
    <property type="entry name" value="BASIC HELIX-LOOP-HELIX TRANSCRIPTION FACTOR, TWIST"/>
    <property type="match status" value="1"/>
</dbReference>
<dbReference type="CDD" id="cd11422">
    <property type="entry name" value="bHLH_TS_FIGLA"/>
    <property type="match status" value="1"/>
</dbReference>
<sequence>MFLVKMKVPQEELMGDILKRLTGESALPVYSNVEKFKRTKDGFYFVAEDFSETVKKRELVNAKERLRIRNLNTMFSRLKAMVPLMRPDRKPSKVDTLKAAAEYIRLLVAVLQDTDRDNGSGTDFLKNAITYGQTEGLDKMWRVDDLLNMSGEHVEGGFPLPSEPVTDDGGDMTRVMLQHCVMPAYQFIIQVGPDQTSVTQEAICPVSFTVSQNINTVIVAFFFFFTRCLNPAEKRSVSMSFTSIGNEPGACLKEGIFLKSFFICPFYFTFKFH</sequence>
<evidence type="ECO:0000313" key="3">
    <source>
        <dbReference type="RefSeq" id="XP_055367434.1"/>
    </source>
</evidence>